<dbReference type="OrthoDB" id="429143at2759"/>
<protein>
    <recommendedName>
        <fullName evidence="2">FAD dependent oxidoreductase domain-containing protein</fullName>
    </recommendedName>
</protein>
<evidence type="ECO:0000313" key="3">
    <source>
        <dbReference type="EMBL" id="MPC66807.1"/>
    </source>
</evidence>
<keyword evidence="4" id="KW-1185">Reference proteome</keyword>
<organism evidence="3 4">
    <name type="scientific">Portunus trituberculatus</name>
    <name type="common">Swimming crab</name>
    <name type="synonym">Neptunus trituberculatus</name>
    <dbReference type="NCBI Taxonomy" id="210409"/>
    <lineage>
        <taxon>Eukaryota</taxon>
        <taxon>Metazoa</taxon>
        <taxon>Ecdysozoa</taxon>
        <taxon>Arthropoda</taxon>
        <taxon>Crustacea</taxon>
        <taxon>Multicrustacea</taxon>
        <taxon>Malacostraca</taxon>
        <taxon>Eumalacostraca</taxon>
        <taxon>Eucarida</taxon>
        <taxon>Decapoda</taxon>
        <taxon>Pleocyemata</taxon>
        <taxon>Brachyura</taxon>
        <taxon>Eubrachyura</taxon>
        <taxon>Portunoidea</taxon>
        <taxon>Portunidae</taxon>
        <taxon>Portuninae</taxon>
        <taxon>Portunus</taxon>
    </lineage>
</organism>
<dbReference type="Gene3D" id="3.30.9.10">
    <property type="entry name" value="D-Amino Acid Oxidase, subunit A, domain 2"/>
    <property type="match status" value="1"/>
</dbReference>
<keyword evidence="1" id="KW-0812">Transmembrane</keyword>
<feature type="domain" description="FAD dependent oxidoreductase" evidence="2">
    <location>
        <begin position="35"/>
        <end position="116"/>
    </location>
</feature>
<keyword evidence="1" id="KW-1133">Transmembrane helix</keyword>
<name>A0A5B7HBY2_PORTR</name>
<keyword evidence="1" id="KW-0472">Membrane</keyword>
<proteinExistence type="predicted"/>
<evidence type="ECO:0000259" key="2">
    <source>
        <dbReference type="Pfam" id="PF01266"/>
    </source>
</evidence>
<comment type="caution">
    <text evidence="3">The sequence shown here is derived from an EMBL/GenBank/DDBJ whole genome shotgun (WGS) entry which is preliminary data.</text>
</comment>
<dbReference type="InterPro" id="IPR036188">
    <property type="entry name" value="FAD/NAD-bd_sf"/>
</dbReference>
<dbReference type="Proteomes" id="UP000324222">
    <property type="component" value="Unassembled WGS sequence"/>
</dbReference>
<dbReference type="Pfam" id="PF01266">
    <property type="entry name" value="DAO"/>
    <property type="match status" value="1"/>
</dbReference>
<sequence>MFLIFSYFSSFVYFQLFISLFTYSCIFFPFLLFSRAGSGTSHNGSGVLGLFKPSSEREIVTYSVNLIKALQEDGHNLGLRQCGSLNLARTRDRAIAMKRRIAYTKPSGLECEYLSQFFQIVDTVDLGTPICSAMTL</sequence>
<dbReference type="Gene3D" id="3.50.50.60">
    <property type="entry name" value="FAD/NAD(P)-binding domain"/>
    <property type="match status" value="1"/>
</dbReference>
<evidence type="ECO:0000313" key="4">
    <source>
        <dbReference type="Proteomes" id="UP000324222"/>
    </source>
</evidence>
<reference evidence="3 4" key="1">
    <citation type="submission" date="2019-05" db="EMBL/GenBank/DDBJ databases">
        <title>Another draft genome of Portunus trituberculatus and its Hox gene families provides insights of decapod evolution.</title>
        <authorList>
            <person name="Jeong J.-H."/>
            <person name="Song I."/>
            <person name="Kim S."/>
            <person name="Choi T."/>
            <person name="Kim D."/>
            <person name="Ryu S."/>
            <person name="Kim W."/>
        </authorList>
    </citation>
    <scope>NUCLEOTIDE SEQUENCE [LARGE SCALE GENOMIC DNA]</scope>
    <source>
        <tissue evidence="3">Muscle</tissue>
    </source>
</reference>
<dbReference type="EMBL" id="VSRR010025318">
    <property type="protein sequence ID" value="MPC66807.1"/>
    <property type="molecule type" value="Genomic_DNA"/>
</dbReference>
<feature type="transmembrane region" description="Helical" evidence="1">
    <location>
        <begin position="12"/>
        <end position="33"/>
    </location>
</feature>
<gene>
    <name evidence="3" type="ORF">E2C01_060960</name>
</gene>
<accession>A0A5B7HBY2</accession>
<dbReference type="AlphaFoldDB" id="A0A5B7HBY2"/>
<dbReference type="InterPro" id="IPR006076">
    <property type="entry name" value="FAD-dep_OxRdtase"/>
</dbReference>
<evidence type="ECO:0000256" key="1">
    <source>
        <dbReference type="SAM" id="Phobius"/>
    </source>
</evidence>